<accession>A0ACC2W2R2</accession>
<proteinExistence type="predicted"/>
<protein>
    <submittedName>
        <fullName evidence="1">Uncharacterized protein</fullName>
    </submittedName>
</protein>
<dbReference type="Proteomes" id="UP001241377">
    <property type="component" value="Unassembled WGS sequence"/>
</dbReference>
<keyword evidence="2" id="KW-1185">Reference proteome</keyword>
<sequence length="1383" mass="154699">MSSKKSKLDLIVRARYQNPIPAPAFPPLLVDIPVSLPLLAGKPDLTSQYAASLPLPMMIDSEIGMPLDLNVFDGIWSGETKDNTHLNPLQQAAIANGSEKKTPAALDPEDMALLEAPSRSTIINGVVSASNFVQAGSLKQTYHKPEVAWLRNTTYLSRDTGKKVGLPPNGVSGVSAHARPLEKRETAVKIDASMLAQQQAIEKTFWVHDHTKVEDLRHPLKPHLRAVDTFDILPDEDAVKLNLNVVNFSERPAGSQGQRLSEEELETSILRPKNNEYFKGFHFYVVQDQAEPSSKPHHSDDEDADSENAAEPTEKNDINRWFEARKEVLPADEDDSRDRNHPTWKTVTLPRVRDYEISGRDIPNEIVLTFYDGTDPMDPVVAHERAKSKGKESVIKDDPDAAEQGEGATLEKHGDGEDDDDDDLFGDEEISEEANDVKDPVSSTKDGQKEPQSTLTKRKDRGVYYGKIVSRVNVRKRRMLRNNEDLEDDDLWDNIILAYEGINSRKKARFDDIAKMFDPDWIENEMQRDHGNEEVTGDAIDEMRDGRLIPVSLASMSSLSALSDNGDLSEAPSLPRADNERNNGADGPVSDAHSASSARWNQATPLERKPVKTYSKRKNRPQPPSTPATVAFRKERLGEDSEPEDQISDEEPISDTNEATTETRRRNTSSRVARREAQTTLSKPSARKSKRTTSQLKREIALSKLVPTQTDEESVIGSGKENTGYRVAFGDEIPAKAQISCLGVTKRRGRPPEALTDAAGKKPKDDGPKTIQNEEDDLSQSSELTKSPSSPEVPATKARAAKKVPAGKQSESKSKETAHSKAEPLFNGAKKRKTTTTTMNENDSEGDTLPFAAESQDSEVPKSKRKPVQKSKLKETASKRSTDPTGSKPKQKPAGKNSKNTVKPVASTSSTASSPTKAPTDKRNGKIKVQLPSSTQLTDPIEAMYFGSSQPYASGTTMFSDSESSDEDERQKVSRLFDPVKRTPQKRKVKDTVENGCKQTKKAKQDKKGVNLKPKDSDDEATSAAETAAESETECPKLRRDLDASNGTNVYCRNGRLGLYFAGTVTGFDDLSHLPPAKRKKYKEGFYLIKLPIEDDKVFKKRRKDFCTENDVGFATCKLGESAPYFREDGQLSTALTRLSTPPLPDSNEEEDFEDLDYMVQLQLIRPHLERIIREEYPPAQQRIDKFFSKAKAFEFGQWYGNLARHYIDEIFIPELTRWALRRPVKIPPSEDQDMNEPAVKQPLRSTGSQRYEALSEDDRELYVRRILLNEAIIYMMLKSMKLEDLGLEALNAMWADDDLYPGETEVERKTAFMRDLVARQELDRLAQEEPDAYMTWSTLMETRNQKRQAAGLPLEGEKKPEEEIAERKGRAARPRNAVSYRE</sequence>
<gene>
    <name evidence="1" type="ORF">QFC19_003604</name>
</gene>
<name>A0ACC2W2R2_9TREE</name>
<dbReference type="EMBL" id="JASBWR010000035">
    <property type="protein sequence ID" value="KAJ9105146.1"/>
    <property type="molecule type" value="Genomic_DNA"/>
</dbReference>
<evidence type="ECO:0000313" key="1">
    <source>
        <dbReference type="EMBL" id="KAJ9105146.1"/>
    </source>
</evidence>
<organism evidence="1 2">
    <name type="scientific">Naganishia cerealis</name>
    <dbReference type="NCBI Taxonomy" id="610337"/>
    <lineage>
        <taxon>Eukaryota</taxon>
        <taxon>Fungi</taxon>
        <taxon>Dikarya</taxon>
        <taxon>Basidiomycota</taxon>
        <taxon>Agaricomycotina</taxon>
        <taxon>Tremellomycetes</taxon>
        <taxon>Filobasidiales</taxon>
        <taxon>Filobasidiaceae</taxon>
        <taxon>Naganishia</taxon>
    </lineage>
</organism>
<comment type="caution">
    <text evidence="1">The sequence shown here is derived from an EMBL/GenBank/DDBJ whole genome shotgun (WGS) entry which is preliminary data.</text>
</comment>
<evidence type="ECO:0000313" key="2">
    <source>
        <dbReference type="Proteomes" id="UP001241377"/>
    </source>
</evidence>
<reference evidence="1" key="1">
    <citation type="submission" date="2023-04" db="EMBL/GenBank/DDBJ databases">
        <title>Draft Genome sequencing of Naganishia species isolated from polar environments using Oxford Nanopore Technology.</title>
        <authorList>
            <person name="Leo P."/>
            <person name="Venkateswaran K."/>
        </authorList>
    </citation>
    <scope>NUCLEOTIDE SEQUENCE</scope>
    <source>
        <strain evidence="1">MNA-CCFEE 5261</strain>
    </source>
</reference>